<evidence type="ECO:0000256" key="7">
    <source>
        <dbReference type="ARBA" id="ARBA00022833"/>
    </source>
</evidence>
<evidence type="ECO:0000256" key="1">
    <source>
        <dbReference type="ARBA" id="ARBA00004123"/>
    </source>
</evidence>
<evidence type="ECO:0000313" key="12">
    <source>
        <dbReference type="EMBL" id="KAG7723838.1"/>
    </source>
</evidence>
<evidence type="ECO:0000313" key="13">
    <source>
        <dbReference type="Proteomes" id="UP000738402"/>
    </source>
</evidence>
<dbReference type="GO" id="GO:0016925">
    <property type="term" value="P:protein sumoylation"/>
    <property type="evidence" value="ECO:0007669"/>
    <property type="project" value="TreeGrafter"/>
</dbReference>
<evidence type="ECO:0000256" key="4">
    <source>
        <dbReference type="ARBA" id="ARBA00022723"/>
    </source>
</evidence>
<dbReference type="SMART" id="SM00504">
    <property type="entry name" value="Ubox"/>
    <property type="match status" value="1"/>
</dbReference>
<evidence type="ECO:0000256" key="8">
    <source>
        <dbReference type="ARBA" id="ARBA00023242"/>
    </source>
</evidence>
<evidence type="ECO:0000256" key="10">
    <source>
        <dbReference type="SAM" id="MobiDB-lite"/>
    </source>
</evidence>
<comment type="caution">
    <text evidence="12">The sequence shown here is derived from an EMBL/GenBank/DDBJ whole genome shotgun (WGS) entry which is preliminary data.</text>
</comment>
<dbReference type="AlphaFoldDB" id="A0AAN6HXW6"/>
<evidence type="ECO:0000256" key="6">
    <source>
        <dbReference type="ARBA" id="ARBA00022786"/>
    </source>
</evidence>
<reference evidence="12" key="1">
    <citation type="journal article" date="2021" name="G3 (Bethesda)">
        <title>Genomic diversity, chromosomal rearrangements, and interspecies hybridization in the ogataea polymorpha species complex.</title>
        <authorList>
            <person name="Hanson S.J."/>
            <person name="Cinneide E.O."/>
            <person name="Salzberg L.I."/>
            <person name="Wolfe K.H."/>
            <person name="McGowan J."/>
            <person name="Fitzpatrick D.A."/>
            <person name="Matlin K."/>
        </authorList>
    </citation>
    <scope>NUCLEOTIDE SEQUENCE</scope>
    <source>
        <strain evidence="12">83-405-1</strain>
    </source>
</reference>
<dbReference type="GO" id="GO:0061665">
    <property type="term" value="F:SUMO ligase activity"/>
    <property type="evidence" value="ECO:0007669"/>
    <property type="project" value="TreeGrafter"/>
</dbReference>
<keyword evidence="8" id="KW-0539">Nucleus</keyword>
<dbReference type="InterPro" id="IPR004181">
    <property type="entry name" value="Znf_MIZ"/>
</dbReference>
<keyword evidence="3" id="KW-0808">Transferase</keyword>
<evidence type="ECO:0000256" key="9">
    <source>
        <dbReference type="PROSITE-ProRule" id="PRU00452"/>
    </source>
</evidence>
<dbReference type="Gene3D" id="1.20.120.1010">
    <property type="match status" value="1"/>
</dbReference>
<keyword evidence="6" id="KW-0833">Ubl conjugation pathway</keyword>
<dbReference type="InterPro" id="IPR003613">
    <property type="entry name" value="Ubox_domain"/>
</dbReference>
<dbReference type="InterPro" id="IPR026846">
    <property type="entry name" value="Nse2(Mms21)"/>
</dbReference>
<dbReference type="GO" id="GO:0008270">
    <property type="term" value="F:zinc ion binding"/>
    <property type="evidence" value="ECO:0007669"/>
    <property type="project" value="UniProtKB-KW"/>
</dbReference>
<dbReference type="GO" id="GO:0004842">
    <property type="term" value="F:ubiquitin-protein transferase activity"/>
    <property type="evidence" value="ECO:0007669"/>
    <property type="project" value="InterPro"/>
</dbReference>
<feature type="region of interest" description="Disordered" evidence="10">
    <location>
        <begin position="1"/>
        <end position="22"/>
    </location>
</feature>
<evidence type="ECO:0000256" key="3">
    <source>
        <dbReference type="ARBA" id="ARBA00022679"/>
    </source>
</evidence>
<dbReference type="GO" id="GO:0000724">
    <property type="term" value="P:double-strand break repair via homologous recombination"/>
    <property type="evidence" value="ECO:0007669"/>
    <property type="project" value="InterPro"/>
</dbReference>
<dbReference type="Pfam" id="PF11789">
    <property type="entry name" value="zf-Nse"/>
    <property type="match status" value="1"/>
</dbReference>
<protein>
    <recommendedName>
        <fullName evidence="11">SP-RING-type domain-containing protein</fullName>
    </recommendedName>
</protein>
<feature type="domain" description="SP-RING-type" evidence="11">
    <location>
        <begin position="209"/>
        <end position="284"/>
    </location>
</feature>
<evidence type="ECO:0000256" key="5">
    <source>
        <dbReference type="ARBA" id="ARBA00022771"/>
    </source>
</evidence>
<evidence type="ECO:0000256" key="2">
    <source>
        <dbReference type="ARBA" id="ARBA00004718"/>
    </source>
</evidence>
<dbReference type="GO" id="GO:0016567">
    <property type="term" value="P:protein ubiquitination"/>
    <property type="evidence" value="ECO:0007669"/>
    <property type="project" value="InterPro"/>
</dbReference>
<dbReference type="PANTHER" id="PTHR21330">
    <property type="entry name" value="E3 SUMO-PROTEIN LIGASE NSE2"/>
    <property type="match status" value="1"/>
</dbReference>
<gene>
    <name evidence="12" type="ORF">KL933_005313</name>
</gene>
<keyword evidence="7" id="KW-0862">Zinc</keyword>
<dbReference type="CDD" id="cd16651">
    <property type="entry name" value="SPL-RING_NSE2"/>
    <property type="match status" value="1"/>
</dbReference>
<evidence type="ECO:0000259" key="11">
    <source>
        <dbReference type="PROSITE" id="PS51044"/>
    </source>
</evidence>
<sequence>MKREQGNELRQNSPSESPEGLFQLPAYYPLTKKLKSELRQLNPAKTIDSVIKETRSALMETLFEYIDNQAQQGIEQVSKGNIAAEAYEKTKKLKYKEDPVLLRGKRVLEKLNQTRRRQATYLAAFQKARTEILDRRDLELSLEDLERYAHMEDIPSQVHDLYQEVLSANVTESASANELLVKTETTEIDKKLFVAINPTEPIPFNDQEDDDEIEVGGGKVNLTCPISRLIMKNPVKNKKCGHTYDKASLANYNSTDCPECGATIQKSELVEDTLMKIRIACYERDQKLRELYKTKVDEDIDRL</sequence>
<comment type="subcellular location">
    <subcellularLocation>
        <location evidence="1">Nucleus</location>
    </subcellularLocation>
</comment>
<keyword evidence="5 9" id="KW-0863">Zinc-finger</keyword>
<keyword evidence="4" id="KW-0479">Metal-binding</keyword>
<dbReference type="PANTHER" id="PTHR21330:SF1">
    <property type="entry name" value="E3 SUMO-PROTEIN LIGASE NSE2"/>
    <property type="match status" value="1"/>
</dbReference>
<name>A0AAN6HXW6_9ASCO</name>
<dbReference type="GO" id="GO:0005634">
    <property type="term" value="C:nucleus"/>
    <property type="evidence" value="ECO:0007669"/>
    <property type="project" value="UniProtKB-SubCell"/>
</dbReference>
<dbReference type="SUPFAM" id="SSF57850">
    <property type="entry name" value="RING/U-box"/>
    <property type="match status" value="1"/>
</dbReference>
<dbReference type="EMBL" id="JAHLUH010000022">
    <property type="protein sequence ID" value="KAG7723838.1"/>
    <property type="molecule type" value="Genomic_DNA"/>
</dbReference>
<organism evidence="12 13">
    <name type="scientific">Ogataea haglerorum</name>
    <dbReference type="NCBI Taxonomy" id="1937702"/>
    <lineage>
        <taxon>Eukaryota</taxon>
        <taxon>Fungi</taxon>
        <taxon>Dikarya</taxon>
        <taxon>Ascomycota</taxon>
        <taxon>Saccharomycotina</taxon>
        <taxon>Pichiomycetes</taxon>
        <taxon>Pichiales</taxon>
        <taxon>Pichiaceae</taxon>
        <taxon>Ogataea</taxon>
    </lineage>
</organism>
<dbReference type="Proteomes" id="UP000738402">
    <property type="component" value="Unassembled WGS sequence"/>
</dbReference>
<dbReference type="PROSITE" id="PS51044">
    <property type="entry name" value="ZF_SP_RING"/>
    <property type="match status" value="1"/>
</dbReference>
<comment type="pathway">
    <text evidence="2">Protein modification; protein sumoylation.</text>
</comment>
<accession>A0AAN6HXW6</accession>
<proteinExistence type="predicted"/>
<dbReference type="GO" id="GO:0030915">
    <property type="term" value="C:Smc5-Smc6 complex"/>
    <property type="evidence" value="ECO:0007669"/>
    <property type="project" value="InterPro"/>
</dbReference>